<keyword evidence="9 11" id="KW-0472">Membrane</keyword>
<dbReference type="NCBIfam" id="TIGR01131">
    <property type="entry name" value="ATP_synt_6_or_A"/>
    <property type="match status" value="1"/>
</dbReference>
<evidence type="ECO:0000256" key="10">
    <source>
        <dbReference type="ARBA" id="ARBA00023310"/>
    </source>
</evidence>
<sequence>MGVAEEIQEQLLYKDLFNIGGLAIPSSVVVTWGVMIFLVVFSIIMTRHMKLVPTGKKQLFIEKLVEMLYNAVYGLIGEKGKRYIPYLVTVMLYLGVANMVGMLGIKPPTKDLNTTLGLALMSIVLVQYAGIHEKGVGGWLKAFTHPIAMITPMNILELGIKPLSLCMRLFGNVLGAFIIMELIKFVCPLFVPMVLSLYFDIFDGCLQAYVFVFLTSLYIQEAIE</sequence>
<feature type="transmembrane region" description="Helical" evidence="11">
    <location>
        <begin position="197"/>
        <end position="219"/>
    </location>
</feature>
<keyword evidence="5 11" id="KW-0812">Transmembrane</keyword>
<evidence type="ECO:0000256" key="3">
    <source>
        <dbReference type="ARBA" id="ARBA00022448"/>
    </source>
</evidence>
<dbReference type="EMBL" id="VSSQ01024001">
    <property type="protein sequence ID" value="MPM71274.1"/>
    <property type="molecule type" value="Genomic_DNA"/>
</dbReference>
<dbReference type="Gene3D" id="1.20.120.220">
    <property type="entry name" value="ATP synthase, F0 complex, subunit A"/>
    <property type="match status" value="1"/>
</dbReference>
<keyword evidence="10" id="KW-0066">ATP synthesis</keyword>
<evidence type="ECO:0000256" key="11">
    <source>
        <dbReference type="SAM" id="Phobius"/>
    </source>
</evidence>
<keyword evidence="8" id="KW-0406">Ion transport</keyword>
<dbReference type="AlphaFoldDB" id="A0A645C8T6"/>
<proteinExistence type="inferred from homology"/>
<dbReference type="NCBIfam" id="NF004486">
    <property type="entry name" value="PRK05815.3-4"/>
    <property type="match status" value="1"/>
</dbReference>
<dbReference type="CDD" id="cd00310">
    <property type="entry name" value="ATP-synt_Fo_a_6"/>
    <property type="match status" value="1"/>
</dbReference>
<feature type="transmembrane region" description="Helical" evidence="11">
    <location>
        <begin position="22"/>
        <end position="47"/>
    </location>
</feature>
<comment type="subcellular location">
    <subcellularLocation>
        <location evidence="1">Membrane</location>
        <topology evidence="1">Multi-pass membrane protein</topology>
    </subcellularLocation>
</comment>
<evidence type="ECO:0000256" key="8">
    <source>
        <dbReference type="ARBA" id="ARBA00023065"/>
    </source>
</evidence>
<protein>
    <submittedName>
        <fullName evidence="12">ATP synthase subunit a</fullName>
    </submittedName>
</protein>
<feature type="transmembrane region" description="Helical" evidence="11">
    <location>
        <begin position="83"/>
        <end position="105"/>
    </location>
</feature>
<dbReference type="GO" id="GO:0046933">
    <property type="term" value="F:proton-transporting ATP synthase activity, rotational mechanism"/>
    <property type="evidence" value="ECO:0007669"/>
    <property type="project" value="TreeGrafter"/>
</dbReference>
<evidence type="ECO:0000256" key="7">
    <source>
        <dbReference type="ARBA" id="ARBA00022989"/>
    </source>
</evidence>
<dbReference type="Pfam" id="PF00119">
    <property type="entry name" value="ATP-synt_A"/>
    <property type="match status" value="1"/>
</dbReference>
<dbReference type="InterPro" id="IPR000568">
    <property type="entry name" value="ATP_synth_F0_asu"/>
</dbReference>
<evidence type="ECO:0000256" key="6">
    <source>
        <dbReference type="ARBA" id="ARBA00022781"/>
    </source>
</evidence>
<evidence type="ECO:0000256" key="4">
    <source>
        <dbReference type="ARBA" id="ARBA00022547"/>
    </source>
</evidence>
<comment type="similarity">
    <text evidence="2">Belongs to the ATPase A chain family.</text>
</comment>
<keyword evidence="4" id="KW-0138">CF(0)</keyword>
<gene>
    <name evidence="12" type="primary">atpB_27</name>
    <name evidence="12" type="ORF">SDC9_118238</name>
</gene>
<dbReference type="GO" id="GO:0042777">
    <property type="term" value="P:proton motive force-driven plasma membrane ATP synthesis"/>
    <property type="evidence" value="ECO:0007669"/>
    <property type="project" value="TreeGrafter"/>
</dbReference>
<organism evidence="12">
    <name type="scientific">bioreactor metagenome</name>
    <dbReference type="NCBI Taxonomy" id="1076179"/>
    <lineage>
        <taxon>unclassified sequences</taxon>
        <taxon>metagenomes</taxon>
        <taxon>ecological metagenomes</taxon>
    </lineage>
</organism>
<keyword evidence="7 11" id="KW-1133">Transmembrane helix</keyword>
<dbReference type="PANTHER" id="PTHR42823:SF3">
    <property type="entry name" value="ATP SYNTHASE SUBUNIT A, CHLOROPLASTIC"/>
    <property type="match status" value="1"/>
</dbReference>
<dbReference type="HAMAP" id="MF_01393">
    <property type="entry name" value="ATP_synth_a_bact"/>
    <property type="match status" value="1"/>
</dbReference>
<feature type="transmembrane region" description="Helical" evidence="11">
    <location>
        <begin position="169"/>
        <end position="191"/>
    </location>
</feature>
<evidence type="ECO:0000256" key="9">
    <source>
        <dbReference type="ARBA" id="ARBA00023136"/>
    </source>
</evidence>
<name>A0A645C8T6_9ZZZZ</name>
<reference evidence="12" key="1">
    <citation type="submission" date="2019-08" db="EMBL/GenBank/DDBJ databases">
        <authorList>
            <person name="Kucharzyk K."/>
            <person name="Murdoch R.W."/>
            <person name="Higgins S."/>
            <person name="Loffler F."/>
        </authorList>
    </citation>
    <scope>NUCLEOTIDE SEQUENCE</scope>
</reference>
<dbReference type="PANTHER" id="PTHR42823">
    <property type="entry name" value="ATP SYNTHASE SUBUNIT A, CHLOROPLASTIC"/>
    <property type="match status" value="1"/>
</dbReference>
<dbReference type="PRINTS" id="PR00123">
    <property type="entry name" value="ATPASEA"/>
</dbReference>
<dbReference type="InterPro" id="IPR035908">
    <property type="entry name" value="F0_ATP_A_sf"/>
</dbReference>
<feature type="transmembrane region" description="Helical" evidence="11">
    <location>
        <begin position="112"/>
        <end position="131"/>
    </location>
</feature>
<dbReference type="GO" id="GO:0045259">
    <property type="term" value="C:proton-transporting ATP synthase complex"/>
    <property type="evidence" value="ECO:0007669"/>
    <property type="project" value="UniProtKB-KW"/>
</dbReference>
<accession>A0A645C8T6</accession>
<keyword evidence="6" id="KW-0375">Hydrogen ion transport</keyword>
<dbReference type="GO" id="GO:0005886">
    <property type="term" value="C:plasma membrane"/>
    <property type="evidence" value="ECO:0007669"/>
    <property type="project" value="TreeGrafter"/>
</dbReference>
<keyword evidence="3" id="KW-0813">Transport</keyword>
<dbReference type="SUPFAM" id="SSF81336">
    <property type="entry name" value="F1F0 ATP synthase subunit A"/>
    <property type="match status" value="1"/>
</dbReference>
<comment type="caution">
    <text evidence="12">The sequence shown here is derived from an EMBL/GenBank/DDBJ whole genome shotgun (WGS) entry which is preliminary data.</text>
</comment>
<evidence type="ECO:0000256" key="1">
    <source>
        <dbReference type="ARBA" id="ARBA00004141"/>
    </source>
</evidence>
<evidence type="ECO:0000256" key="5">
    <source>
        <dbReference type="ARBA" id="ARBA00022692"/>
    </source>
</evidence>
<evidence type="ECO:0000256" key="2">
    <source>
        <dbReference type="ARBA" id="ARBA00006810"/>
    </source>
</evidence>
<dbReference type="InterPro" id="IPR045082">
    <property type="entry name" value="ATP_syn_F0_a_bact/chloroplast"/>
</dbReference>
<evidence type="ECO:0000313" key="12">
    <source>
        <dbReference type="EMBL" id="MPM71274.1"/>
    </source>
</evidence>